<protein>
    <submittedName>
        <fullName evidence="2">Uncharacterized protein</fullName>
    </submittedName>
</protein>
<name>A0A813LKL4_POLGL</name>
<comment type="caution">
    <text evidence="2">The sequence shown here is derived from an EMBL/GenBank/DDBJ whole genome shotgun (WGS) entry which is preliminary data.</text>
</comment>
<sequence>MQETLKENRKLMSELAGLKRKLTEARNFAVESLGSEEEEKAMKDSQESEQAQERNLEAAQSVKTAKEHSPEKKHAAHSKEHDSKKHASKESNPRSVLQVEDFSRPSKKSSS</sequence>
<feature type="compositionally biased region" description="Basic and acidic residues" evidence="1">
    <location>
        <begin position="40"/>
        <end position="56"/>
    </location>
</feature>
<evidence type="ECO:0000313" key="3">
    <source>
        <dbReference type="Proteomes" id="UP000626109"/>
    </source>
</evidence>
<accession>A0A813LKL4</accession>
<dbReference type="Proteomes" id="UP000626109">
    <property type="component" value="Unassembled WGS sequence"/>
</dbReference>
<gene>
    <name evidence="2" type="ORF">PGLA2088_LOCUS46915</name>
</gene>
<dbReference type="AlphaFoldDB" id="A0A813LKL4"/>
<feature type="region of interest" description="Disordered" evidence="1">
    <location>
        <begin position="30"/>
        <end position="111"/>
    </location>
</feature>
<proteinExistence type="predicted"/>
<organism evidence="2 3">
    <name type="scientific">Polarella glacialis</name>
    <name type="common">Dinoflagellate</name>
    <dbReference type="NCBI Taxonomy" id="89957"/>
    <lineage>
        <taxon>Eukaryota</taxon>
        <taxon>Sar</taxon>
        <taxon>Alveolata</taxon>
        <taxon>Dinophyceae</taxon>
        <taxon>Suessiales</taxon>
        <taxon>Suessiaceae</taxon>
        <taxon>Polarella</taxon>
    </lineage>
</organism>
<evidence type="ECO:0000313" key="2">
    <source>
        <dbReference type="EMBL" id="CAE8733624.1"/>
    </source>
</evidence>
<dbReference type="EMBL" id="CAJNNW010036368">
    <property type="protein sequence ID" value="CAE8733624.1"/>
    <property type="molecule type" value="Genomic_DNA"/>
</dbReference>
<reference evidence="2" key="1">
    <citation type="submission" date="2021-02" db="EMBL/GenBank/DDBJ databases">
        <authorList>
            <person name="Dougan E. K."/>
            <person name="Rhodes N."/>
            <person name="Thang M."/>
            <person name="Chan C."/>
        </authorList>
    </citation>
    <scope>NUCLEOTIDE SEQUENCE</scope>
</reference>
<evidence type="ECO:0000256" key="1">
    <source>
        <dbReference type="SAM" id="MobiDB-lite"/>
    </source>
</evidence>
<feature type="compositionally biased region" description="Basic and acidic residues" evidence="1">
    <location>
        <begin position="64"/>
        <end position="92"/>
    </location>
</feature>